<proteinExistence type="predicted"/>
<evidence type="ECO:0000313" key="3">
    <source>
        <dbReference type="EMBL" id="EJT75999.1"/>
    </source>
</evidence>
<dbReference type="AlphaFoldDB" id="J3NXB7"/>
<organism evidence="3">
    <name type="scientific">Gaeumannomyces tritici (strain R3-111a-1)</name>
    <name type="common">Wheat and barley take-all root rot fungus</name>
    <name type="synonym">Gaeumannomyces graminis var. tritici</name>
    <dbReference type="NCBI Taxonomy" id="644352"/>
    <lineage>
        <taxon>Eukaryota</taxon>
        <taxon>Fungi</taxon>
        <taxon>Dikarya</taxon>
        <taxon>Ascomycota</taxon>
        <taxon>Pezizomycotina</taxon>
        <taxon>Sordariomycetes</taxon>
        <taxon>Sordariomycetidae</taxon>
        <taxon>Magnaporthales</taxon>
        <taxon>Magnaporthaceae</taxon>
        <taxon>Gaeumannomyces</taxon>
    </lineage>
</organism>
<dbReference type="eggNOG" id="ENOG502SUZ5">
    <property type="taxonomic scope" value="Eukaryota"/>
</dbReference>
<dbReference type="Pfam" id="PF06985">
    <property type="entry name" value="HET"/>
    <property type="match status" value="1"/>
</dbReference>
<feature type="domain" description="Heterokaryon incompatibility" evidence="2">
    <location>
        <begin position="36"/>
        <end position="191"/>
    </location>
</feature>
<dbReference type="EnsemblFungi" id="EJT75999">
    <property type="protein sequence ID" value="EJT75999"/>
    <property type="gene ID" value="GGTG_05924"/>
</dbReference>
<dbReference type="OrthoDB" id="3477286at2759"/>
<keyword evidence="5" id="KW-1185">Reference proteome</keyword>
<dbReference type="EMBL" id="GL385397">
    <property type="protein sequence ID" value="EJT75999.1"/>
    <property type="molecule type" value="Genomic_DNA"/>
</dbReference>
<dbReference type="GeneID" id="20346382"/>
<dbReference type="VEuPathDB" id="FungiDB:GGTG_05924"/>
<gene>
    <name evidence="4" type="primary">20346382</name>
    <name evidence="3" type="ORF">GGTG_05924</name>
</gene>
<reference evidence="4" key="5">
    <citation type="submission" date="2018-04" db="UniProtKB">
        <authorList>
            <consortium name="EnsemblFungi"/>
        </authorList>
    </citation>
    <scope>IDENTIFICATION</scope>
    <source>
        <strain evidence="4">R3-111a-1</strain>
    </source>
</reference>
<reference evidence="3" key="3">
    <citation type="submission" date="2010-09" db="EMBL/GenBank/DDBJ databases">
        <title>Annotation of Gaeumannomyces graminis var. tritici R3-111a-1.</title>
        <authorList>
            <consortium name="The Broad Institute Genome Sequencing Platform"/>
            <person name="Ma L.-J."/>
            <person name="Dead R."/>
            <person name="Young S.K."/>
            <person name="Zeng Q."/>
            <person name="Gargeya S."/>
            <person name="Fitzgerald M."/>
            <person name="Haas B."/>
            <person name="Abouelleil A."/>
            <person name="Alvarado L."/>
            <person name="Arachchi H.M."/>
            <person name="Berlin A."/>
            <person name="Brown A."/>
            <person name="Chapman S.B."/>
            <person name="Chen Z."/>
            <person name="Dunbar C."/>
            <person name="Freedman E."/>
            <person name="Gearin G."/>
            <person name="Gellesch M."/>
            <person name="Goldberg J."/>
            <person name="Griggs A."/>
            <person name="Gujja S."/>
            <person name="Heiman D."/>
            <person name="Howarth C."/>
            <person name="Larson L."/>
            <person name="Lui A."/>
            <person name="MacDonald P.J.P."/>
            <person name="Mehta T."/>
            <person name="Montmayeur A."/>
            <person name="Murphy C."/>
            <person name="Neiman D."/>
            <person name="Pearson M."/>
            <person name="Priest M."/>
            <person name="Roberts A."/>
            <person name="Saif S."/>
            <person name="Shea T."/>
            <person name="Shenoy N."/>
            <person name="Sisk P."/>
            <person name="Stolte C."/>
            <person name="Sykes S."/>
            <person name="Yandava C."/>
            <person name="Wortman J."/>
            <person name="Nusbaum C."/>
            <person name="Birren B."/>
        </authorList>
    </citation>
    <scope>NUCLEOTIDE SEQUENCE</scope>
    <source>
        <strain evidence="3">R3-111a-1</strain>
    </source>
</reference>
<dbReference type="PROSITE" id="PS01145">
    <property type="entry name" value="RIBOSOMAL_L34E"/>
    <property type="match status" value="1"/>
</dbReference>
<name>J3NXB7_GAET3</name>
<sequence length="481" mass="55578">MSRVTSNANWLRPSSTKSKSFRTKPSRTPGGNPSPGFEISLNGLRHAVTPNLYKALQCLRHQDTDRILWIDAICIDQGNHIERGHQVGQMRLIYQNADRVLIWLGPGTSTTDLVMDWVKRLDQRVVSRPDHIRSSTASWYQAPWHTIGGLEDEDGKVGEATPGLPHTRRRSPVLTSLYHSPWFHRVWVIQEAASARAATIMYGRKWAPSRTFSILPKLMGIDVDAGTQAVLDIMPGPLRGSSWRRKKRDLATLIGKFYGCQASDPRDKIYALLGTCSDSIICENLRPDYNLSREEVIQKTFTLILLPITDVSLANLWRLPSGWDFEAWTRKIRELQRNIIVWSLFRDDKALSLALLSKLPTNYILEEFSPRQKYWYFYGAGLQRRDQMSDSNGDLELRTFICPYPAVADTTYRLLTSWLHKDTFPDDNQRNRYVSYPEFFPFVYIALREGNYDFVRMVFNRFAGSVYIEDEHWDTWFDSLN</sequence>
<feature type="compositionally biased region" description="Polar residues" evidence="1">
    <location>
        <begin position="1"/>
        <end position="18"/>
    </location>
</feature>
<feature type="region of interest" description="Disordered" evidence="1">
    <location>
        <begin position="1"/>
        <end position="36"/>
    </location>
</feature>
<evidence type="ECO:0000313" key="5">
    <source>
        <dbReference type="Proteomes" id="UP000006039"/>
    </source>
</evidence>
<reference evidence="4" key="4">
    <citation type="journal article" date="2015" name="G3 (Bethesda)">
        <title>Genome sequences of three phytopathogenic species of the Magnaporthaceae family of fungi.</title>
        <authorList>
            <person name="Okagaki L.H."/>
            <person name="Nunes C.C."/>
            <person name="Sailsbery J."/>
            <person name="Clay B."/>
            <person name="Brown D."/>
            <person name="John T."/>
            <person name="Oh Y."/>
            <person name="Young N."/>
            <person name="Fitzgerald M."/>
            <person name="Haas B.J."/>
            <person name="Zeng Q."/>
            <person name="Young S."/>
            <person name="Adiconis X."/>
            <person name="Fan L."/>
            <person name="Levin J.Z."/>
            <person name="Mitchell T.K."/>
            <person name="Okubara P.A."/>
            <person name="Farman M.L."/>
            <person name="Kohn L.M."/>
            <person name="Birren B."/>
            <person name="Ma L.-J."/>
            <person name="Dean R.A."/>
        </authorList>
    </citation>
    <scope>NUCLEOTIDE SEQUENCE</scope>
    <source>
        <strain evidence="4">R3-111a-1</strain>
    </source>
</reference>
<dbReference type="PANTHER" id="PTHR24148">
    <property type="entry name" value="ANKYRIN REPEAT DOMAIN-CONTAINING PROTEIN 39 HOMOLOG-RELATED"/>
    <property type="match status" value="1"/>
</dbReference>
<evidence type="ECO:0000313" key="4">
    <source>
        <dbReference type="EnsemblFungi" id="EJT75999"/>
    </source>
</evidence>
<accession>J3NXB7</accession>
<dbReference type="HOGENOM" id="CLU_567463_0_0_1"/>
<evidence type="ECO:0000256" key="1">
    <source>
        <dbReference type="SAM" id="MobiDB-lite"/>
    </source>
</evidence>
<reference evidence="3" key="2">
    <citation type="submission" date="2010-07" db="EMBL/GenBank/DDBJ databases">
        <authorList>
            <consortium name="The Broad Institute Genome Sequencing Platform"/>
            <consortium name="Broad Institute Genome Sequencing Center for Infectious Disease"/>
            <person name="Ma L.-J."/>
            <person name="Dead R."/>
            <person name="Young S."/>
            <person name="Zeng Q."/>
            <person name="Koehrsen M."/>
            <person name="Alvarado L."/>
            <person name="Berlin A."/>
            <person name="Chapman S.B."/>
            <person name="Chen Z."/>
            <person name="Freedman E."/>
            <person name="Gellesch M."/>
            <person name="Goldberg J."/>
            <person name="Griggs A."/>
            <person name="Gujja S."/>
            <person name="Heilman E.R."/>
            <person name="Heiman D."/>
            <person name="Hepburn T."/>
            <person name="Howarth C."/>
            <person name="Jen D."/>
            <person name="Larson L."/>
            <person name="Mehta T."/>
            <person name="Neiman D."/>
            <person name="Pearson M."/>
            <person name="Roberts A."/>
            <person name="Saif S."/>
            <person name="Shea T."/>
            <person name="Shenoy N."/>
            <person name="Sisk P."/>
            <person name="Stolte C."/>
            <person name="Sykes S."/>
            <person name="Walk T."/>
            <person name="White J."/>
            <person name="Yandava C."/>
            <person name="Haas B."/>
            <person name="Nusbaum C."/>
            <person name="Birren B."/>
        </authorList>
    </citation>
    <scope>NUCLEOTIDE SEQUENCE</scope>
    <source>
        <strain evidence="3">R3-111a-1</strain>
    </source>
</reference>
<evidence type="ECO:0000259" key="2">
    <source>
        <dbReference type="Pfam" id="PF06985"/>
    </source>
</evidence>
<protein>
    <recommendedName>
        <fullName evidence="2">Heterokaryon incompatibility domain-containing protein</fullName>
    </recommendedName>
</protein>
<dbReference type="RefSeq" id="XP_009221999.1">
    <property type="nucleotide sequence ID" value="XM_009223735.1"/>
</dbReference>
<dbReference type="Proteomes" id="UP000006039">
    <property type="component" value="Unassembled WGS sequence"/>
</dbReference>
<reference evidence="5" key="1">
    <citation type="submission" date="2010-07" db="EMBL/GenBank/DDBJ databases">
        <title>The genome sequence of Gaeumannomyces graminis var. tritici strain R3-111a-1.</title>
        <authorList>
            <consortium name="The Broad Institute Genome Sequencing Platform"/>
            <person name="Ma L.-J."/>
            <person name="Dead R."/>
            <person name="Young S."/>
            <person name="Zeng Q."/>
            <person name="Koehrsen M."/>
            <person name="Alvarado L."/>
            <person name="Berlin A."/>
            <person name="Chapman S.B."/>
            <person name="Chen Z."/>
            <person name="Freedman E."/>
            <person name="Gellesch M."/>
            <person name="Goldberg J."/>
            <person name="Griggs A."/>
            <person name="Gujja S."/>
            <person name="Heilman E.R."/>
            <person name="Heiman D."/>
            <person name="Hepburn T."/>
            <person name="Howarth C."/>
            <person name="Jen D."/>
            <person name="Larson L."/>
            <person name="Mehta T."/>
            <person name="Neiman D."/>
            <person name="Pearson M."/>
            <person name="Roberts A."/>
            <person name="Saif S."/>
            <person name="Shea T."/>
            <person name="Shenoy N."/>
            <person name="Sisk P."/>
            <person name="Stolte C."/>
            <person name="Sykes S."/>
            <person name="Walk T."/>
            <person name="White J."/>
            <person name="Yandava C."/>
            <person name="Haas B."/>
            <person name="Nusbaum C."/>
            <person name="Birren B."/>
        </authorList>
    </citation>
    <scope>NUCLEOTIDE SEQUENCE [LARGE SCALE GENOMIC DNA]</scope>
    <source>
        <strain evidence="5">R3-111a-1</strain>
    </source>
</reference>
<dbReference type="InterPro" id="IPR052895">
    <property type="entry name" value="HetReg/Transcr_Mod"/>
</dbReference>
<dbReference type="PANTHER" id="PTHR24148:SF78">
    <property type="entry name" value="HETEROKARYON INCOMPATIBILITY DOMAIN-CONTAINING PROTEIN"/>
    <property type="match status" value="1"/>
</dbReference>
<dbReference type="InterPro" id="IPR010730">
    <property type="entry name" value="HET"/>
</dbReference>
<dbReference type="STRING" id="644352.J3NXB7"/>
<dbReference type="InterPro" id="IPR018065">
    <property type="entry name" value="Ribosomal_eL34_CS"/>
</dbReference>